<comment type="caution">
    <text evidence="2">The sequence shown here is derived from an EMBL/GenBank/DDBJ whole genome shotgun (WGS) entry which is preliminary data.</text>
</comment>
<feature type="compositionally biased region" description="Polar residues" evidence="1">
    <location>
        <begin position="156"/>
        <end position="166"/>
    </location>
</feature>
<dbReference type="Pfam" id="PF03564">
    <property type="entry name" value="DUF1759"/>
    <property type="match status" value="1"/>
</dbReference>
<proteinExistence type="predicted"/>
<sequence length="198" mass="22323">MGGEPITKDSQDLLDLFVKRSSIKGQITKFKNYLSNAIAKETLTSIELAELTIRLSKFESLSNRFDDLQNQIEVSMSEMTSSNHITKNLRALSTLGQPTNKWDVLIIHIMSAKLDNHTLLKWEECRGAFDDVPNLEQFYKFLVNRADVLESINRNSNKSTQCTTPKTTASNSNNNRANTNSYACSSDRDEESAPSPRI</sequence>
<reference evidence="2 3" key="1">
    <citation type="journal article" date="2015" name="Genome Biol. Evol.">
        <title>The genome of winter moth (Operophtera brumata) provides a genomic perspective on sexual dimorphism and phenology.</title>
        <authorList>
            <person name="Derks M.F."/>
            <person name="Smit S."/>
            <person name="Salis L."/>
            <person name="Schijlen E."/>
            <person name="Bossers A."/>
            <person name="Mateman C."/>
            <person name="Pijl A.S."/>
            <person name="de Ridder D."/>
            <person name="Groenen M.A."/>
            <person name="Visser M.E."/>
            <person name="Megens H.J."/>
        </authorList>
    </citation>
    <scope>NUCLEOTIDE SEQUENCE [LARGE SCALE GENOMIC DNA]</scope>
    <source>
        <strain evidence="2">WM2013NL</strain>
        <tissue evidence="2">Head and thorax</tissue>
    </source>
</reference>
<gene>
    <name evidence="2" type="ORF">OBRU01_21051</name>
</gene>
<dbReference type="EMBL" id="JTDY01005840">
    <property type="protein sequence ID" value="KOB66559.1"/>
    <property type="molecule type" value="Genomic_DNA"/>
</dbReference>
<protein>
    <submittedName>
        <fullName evidence="2">Gag-pol polyprotein</fullName>
    </submittedName>
</protein>
<dbReference type="InterPro" id="IPR005312">
    <property type="entry name" value="DUF1759"/>
</dbReference>
<evidence type="ECO:0000313" key="2">
    <source>
        <dbReference type="EMBL" id="KOB66559.1"/>
    </source>
</evidence>
<accession>A0A0L7KU35</accession>
<organism evidence="2 3">
    <name type="scientific">Operophtera brumata</name>
    <name type="common">Winter moth</name>
    <name type="synonym">Phalaena brumata</name>
    <dbReference type="NCBI Taxonomy" id="104452"/>
    <lineage>
        <taxon>Eukaryota</taxon>
        <taxon>Metazoa</taxon>
        <taxon>Ecdysozoa</taxon>
        <taxon>Arthropoda</taxon>
        <taxon>Hexapoda</taxon>
        <taxon>Insecta</taxon>
        <taxon>Pterygota</taxon>
        <taxon>Neoptera</taxon>
        <taxon>Endopterygota</taxon>
        <taxon>Lepidoptera</taxon>
        <taxon>Glossata</taxon>
        <taxon>Ditrysia</taxon>
        <taxon>Geometroidea</taxon>
        <taxon>Geometridae</taxon>
        <taxon>Larentiinae</taxon>
        <taxon>Operophtera</taxon>
    </lineage>
</organism>
<feature type="region of interest" description="Disordered" evidence="1">
    <location>
        <begin position="156"/>
        <end position="198"/>
    </location>
</feature>
<dbReference type="Proteomes" id="UP000037510">
    <property type="component" value="Unassembled WGS sequence"/>
</dbReference>
<feature type="non-terminal residue" evidence="2">
    <location>
        <position position="198"/>
    </location>
</feature>
<dbReference type="AlphaFoldDB" id="A0A0L7KU35"/>
<feature type="compositionally biased region" description="Low complexity" evidence="1">
    <location>
        <begin position="167"/>
        <end position="183"/>
    </location>
</feature>
<keyword evidence="3" id="KW-1185">Reference proteome</keyword>
<evidence type="ECO:0000313" key="3">
    <source>
        <dbReference type="Proteomes" id="UP000037510"/>
    </source>
</evidence>
<evidence type="ECO:0000256" key="1">
    <source>
        <dbReference type="SAM" id="MobiDB-lite"/>
    </source>
</evidence>
<name>A0A0L7KU35_OPEBR</name>